<evidence type="ECO:0000259" key="2">
    <source>
        <dbReference type="PROSITE" id="PS50011"/>
    </source>
</evidence>
<dbReference type="OrthoDB" id="1034557at2759"/>
<evidence type="ECO:0000313" key="4">
    <source>
        <dbReference type="EMBL" id="VFT96414.1"/>
    </source>
</evidence>
<dbReference type="SUPFAM" id="SSF56112">
    <property type="entry name" value="Protein kinase-like (PK-like)"/>
    <property type="match status" value="1"/>
</dbReference>
<dbReference type="EMBL" id="CAADRA010006732">
    <property type="protein sequence ID" value="VFT96414.1"/>
    <property type="molecule type" value="Genomic_DNA"/>
</dbReference>
<dbReference type="EMBL" id="VJMH01006709">
    <property type="protein sequence ID" value="KAF0688686.1"/>
    <property type="molecule type" value="Genomic_DNA"/>
</dbReference>
<evidence type="ECO:0000256" key="1">
    <source>
        <dbReference type="SAM" id="MobiDB-lite"/>
    </source>
</evidence>
<dbReference type="GO" id="GO:0004674">
    <property type="term" value="F:protein serine/threonine kinase activity"/>
    <property type="evidence" value="ECO:0007669"/>
    <property type="project" value="TreeGrafter"/>
</dbReference>
<feature type="region of interest" description="Disordered" evidence="1">
    <location>
        <begin position="1"/>
        <end position="48"/>
    </location>
</feature>
<dbReference type="PANTHER" id="PTHR44329:SF214">
    <property type="entry name" value="PROTEIN KINASE DOMAIN-CONTAINING PROTEIN"/>
    <property type="match status" value="1"/>
</dbReference>
<keyword evidence="5" id="KW-1185">Reference proteome</keyword>
<dbReference type="Pfam" id="PF07714">
    <property type="entry name" value="PK_Tyr_Ser-Thr"/>
    <property type="match status" value="1"/>
</dbReference>
<gene>
    <name evidence="4" type="primary">Aste57867_19715</name>
    <name evidence="3" type="ORF">As57867_019650</name>
    <name evidence="4" type="ORF">ASTE57867_19715</name>
</gene>
<dbReference type="PANTHER" id="PTHR44329">
    <property type="entry name" value="SERINE/THREONINE-PROTEIN KINASE TNNI3K-RELATED"/>
    <property type="match status" value="1"/>
</dbReference>
<dbReference type="InterPro" id="IPR000719">
    <property type="entry name" value="Prot_kinase_dom"/>
</dbReference>
<organism evidence="4 5">
    <name type="scientific">Aphanomyces stellatus</name>
    <dbReference type="NCBI Taxonomy" id="120398"/>
    <lineage>
        <taxon>Eukaryota</taxon>
        <taxon>Sar</taxon>
        <taxon>Stramenopiles</taxon>
        <taxon>Oomycota</taxon>
        <taxon>Saprolegniomycetes</taxon>
        <taxon>Saprolegniales</taxon>
        <taxon>Verrucalvaceae</taxon>
        <taxon>Aphanomyces</taxon>
    </lineage>
</organism>
<feature type="domain" description="Protein kinase" evidence="2">
    <location>
        <begin position="73"/>
        <end position="360"/>
    </location>
</feature>
<sequence>MGCSTSTEAHVGGTTSVPPNTSHSIHYPNSTKGHASPSKSNTNSSTARPSLVNTACSMSADVDWKEFSALVPFRDQFFIIPDDLTIIRTAPSNYLKTEVGILEGKSVLIKFADMGQSTDVIAKSRKALVSEIMSMVRIHHPNIVEFKGFTISPEKGLTCITENMEGKTLRVLLDNKKRFDKLTWEVEKIKYAIDICSALVYMHSLKPTLIHRNIKASKVLLNKNGTMAKLSGFGVSRDRTFEKEMTNKIGDVEWSAPELIMVDEDYTEKVDVYSFGVLLTELDTGAFPLADVKATMHATAFTNKVVAGSLRPKLSPECPPVIVQIVKSCLQLDPHLRPSSGRILDMLLNAKDTLAATAHP</sequence>
<dbReference type="InterPro" id="IPR011009">
    <property type="entry name" value="Kinase-like_dom_sf"/>
</dbReference>
<accession>A0A485LDV8</accession>
<name>A0A485LDV8_9STRA</name>
<proteinExistence type="predicted"/>
<dbReference type="GO" id="GO:0005524">
    <property type="term" value="F:ATP binding"/>
    <property type="evidence" value="ECO:0007669"/>
    <property type="project" value="InterPro"/>
</dbReference>
<dbReference type="PROSITE" id="PS50011">
    <property type="entry name" value="PROTEIN_KINASE_DOM"/>
    <property type="match status" value="1"/>
</dbReference>
<evidence type="ECO:0000313" key="5">
    <source>
        <dbReference type="Proteomes" id="UP000332933"/>
    </source>
</evidence>
<dbReference type="Gene3D" id="3.30.200.20">
    <property type="entry name" value="Phosphorylase Kinase, domain 1"/>
    <property type="match status" value="1"/>
</dbReference>
<dbReference type="AlphaFoldDB" id="A0A485LDV8"/>
<reference evidence="4 5" key="1">
    <citation type="submission" date="2019-03" db="EMBL/GenBank/DDBJ databases">
        <authorList>
            <person name="Gaulin E."/>
            <person name="Dumas B."/>
        </authorList>
    </citation>
    <scope>NUCLEOTIDE SEQUENCE [LARGE SCALE GENOMIC DNA]</scope>
    <source>
        <strain evidence="4">CBS 568.67</strain>
    </source>
</reference>
<dbReference type="InterPro" id="IPR001245">
    <property type="entry name" value="Ser-Thr/Tyr_kinase_cat_dom"/>
</dbReference>
<reference evidence="3" key="2">
    <citation type="submission" date="2019-06" db="EMBL/GenBank/DDBJ databases">
        <title>Genomics analysis of Aphanomyces spp. identifies a new class of oomycete effector associated with host adaptation.</title>
        <authorList>
            <person name="Gaulin E."/>
        </authorList>
    </citation>
    <scope>NUCLEOTIDE SEQUENCE</scope>
    <source>
        <strain evidence="3">CBS 578.67</strain>
    </source>
</reference>
<dbReference type="InterPro" id="IPR051681">
    <property type="entry name" value="Ser/Thr_Kinases-Pseudokinases"/>
</dbReference>
<protein>
    <submittedName>
        <fullName evidence="4">Aste57867_19715 protein</fullName>
    </submittedName>
</protein>
<evidence type="ECO:0000313" key="3">
    <source>
        <dbReference type="EMBL" id="KAF0688686.1"/>
    </source>
</evidence>
<dbReference type="Proteomes" id="UP000332933">
    <property type="component" value="Unassembled WGS sequence"/>
</dbReference>
<dbReference type="Gene3D" id="1.10.510.10">
    <property type="entry name" value="Transferase(Phosphotransferase) domain 1"/>
    <property type="match status" value="1"/>
</dbReference>